<gene>
    <name evidence="2" type="ORF">SAMN03084138_00638</name>
</gene>
<dbReference type="Proteomes" id="UP000182692">
    <property type="component" value="Unassembled WGS sequence"/>
</dbReference>
<name>A0A1I5KHG1_9GAMM</name>
<dbReference type="GO" id="GO:0004222">
    <property type="term" value="F:metalloendopeptidase activity"/>
    <property type="evidence" value="ECO:0007669"/>
    <property type="project" value="TreeGrafter"/>
</dbReference>
<accession>A0A1I5KHG1</accession>
<dbReference type="CDD" id="cd12797">
    <property type="entry name" value="M23_peptidase"/>
    <property type="match status" value="1"/>
</dbReference>
<dbReference type="Gene3D" id="2.70.70.10">
    <property type="entry name" value="Glucose Permease (Domain IIA)"/>
    <property type="match status" value="1"/>
</dbReference>
<dbReference type="InterPro" id="IPR011055">
    <property type="entry name" value="Dup_hybrid_motif"/>
</dbReference>
<dbReference type="PANTHER" id="PTHR21666">
    <property type="entry name" value="PEPTIDASE-RELATED"/>
    <property type="match status" value="1"/>
</dbReference>
<dbReference type="RefSeq" id="WP_017014839.1">
    <property type="nucleotide sequence ID" value="NZ_FOWR01000003.1"/>
</dbReference>
<dbReference type="PANTHER" id="PTHR21666:SF268">
    <property type="entry name" value="PEPTIDASE M23 DOMAIN-CONTAINING PROTEIN"/>
    <property type="match status" value="1"/>
</dbReference>
<evidence type="ECO:0000313" key="2">
    <source>
        <dbReference type="EMBL" id="SFO84031.1"/>
    </source>
</evidence>
<evidence type="ECO:0000259" key="1">
    <source>
        <dbReference type="Pfam" id="PF01551"/>
    </source>
</evidence>
<dbReference type="OrthoDB" id="9800107at2"/>
<dbReference type="Pfam" id="PF01551">
    <property type="entry name" value="Peptidase_M23"/>
    <property type="match status" value="1"/>
</dbReference>
<organism evidence="2 3">
    <name type="scientific">Enterovibrio norvegicus DSM 15893</name>
    <dbReference type="NCBI Taxonomy" id="1121869"/>
    <lineage>
        <taxon>Bacteria</taxon>
        <taxon>Pseudomonadati</taxon>
        <taxon>Pseudomonadota</taxon>
        <taxon>Gammaproteobacteria</taxon>
        <taxon>Vibrionales</taxon>
        <taxon>Vibrionaceae</taxon>
        <taxon>Enterovibrio</taxon>
    </lineage>
</organism>
<dbReference type="SUPFAM" id="SSF51261">
    <property type="entry name" value="Duplicated hybrid motif"/>
    <property type="match status" value="1"/>
</dbReference>
<feature type="domain" description="M23ase beta-sheet core" evidence="1">
    <location>
        <begin position="49"/>
        <end position="136"/>
    </location>
</feature>
<dbReference type="EMBL" id="FOWR01000003">
    <property type="protein sequence ID" value="SFO84031.1"/>
    <property type="molecule type" value="Genomic_DNA"/>
</dbReference>
<evidence type="ECO:0000313" key="3">
    <source>
        <dbReference type="Proteomes" id="UP000182692"/>
    </source>
</evidence>
<dbReference type="InterPro" id="IPR050570">
    <property type="entry name" value="Cell_wall_metabolism_enzyme"/>
</dbReference>
<protein>
    <submittedName>
        <fullName evidence="2">Peptidase family M23</fullName>
    </submittedName>
</protein>
<sequence length="169" mass="18636">MKRLLLLLLILFVTGLFMPSDAIIPVKNAKCNDWNAKTFWFEPWGTSGVHKGIDVFAKEGTPLLAATSGWVTYSGDISKGGKVIAILGPKWRIHYYAHLKDISPTLGRWVSQGDEIGSVGRTGNAINKPAHLHYSVLTLAPYPWRATTETQGWKKMFYLDPASAFGVCG</sequence>
<dbReference type="AlphaFoldDB" id="A0A1I5KHG1"/>
<reference evidence="2 3" key="1">
    <citation type="submission" date="2016-10" db="EMBL/GenBank/DDBJ databases">
        <authorList>
            <person name="de Groot N.N."/>
        </authorList>
    </citation>
    <scope>NUCLEOTIDE SEQUENCE [LARGE SCALE GENOMIC DNA]</scope>
    <source>
        <strain evidence="2 3">DSM 15893</strain>
    </source>
</reference>
<dbReference type="GeneID" id="35872773"/>
<dbReference type="STRING" id="1121869.SAMN03084138_00638"/>
<dbReference type="InterPro" id="IPR016047">
    <property type="entry name" value="M23ase_b-sheet_dom"/>
</dbReference>
<proteinExistence type="predicted"/>